<keyword evidence="3" id="KW-1185">Reference proteome</keyword>
<dbReference type="Proteomes" id="UP000636800">
    <property type="component" value="Unassembled WGS sequence"/>
</dbReference>
<proteinExistence type="predicted"/>
<name>A0A835UB16_VANPL</name>
<gene>
    <name evidence="2" type="ORF">HPP92_025435</name>
</gene>
<feature type="compositionally biased region" description="Polar residues" evidence="1">
    <location>
        <begin position="1"/>
        <end position="12"/>
    </location>
</feature>
<protein>
    <submittedName>
        <fullName evidence="2">Uncharacterized protein</fullName>
    </submittedName>
</protein>
<organism evidence="2 3">
    <name type="scientific">Vanilla planifolia</name>
    <name type="common">Vanilla</name>
    <dbReference type="NCBI Taxonomy" id="51239"/>
    <lineage>
        <taxon>Eukaryota</taxon>
        <taxon>Viridiplantae</taxon>
        <taxon>Streptophyta</taxon>
        <taxon>Embryophyta</taxon>
        <taxon>Tracheophyta</taxon>
        <taxon>Spermatophyta</taxon>
        <taxon>Magnoliopsida</taxon>
        <taxon>Liliopsida</taxon>
        <taxon>Asparagales</taxon>
        <taxon>Orchidaceae</taxon>
        <taxon>Vanilloideae</taxon>
        <taxon>Vanilleae</taxon>
        <taxon>Vanilla</taxon>
    </lineage>
</organism>
<evidence type="ECO:0000313" key="3">
    <source>
        <dbReference type="Proteomes" id="UP000636800"/>
    </source>
</evidence>
<comment type="caution">
    <text evidence="2">The sequence shown here is derived from an EMBL/GenBank/DDBJ whole genome shotgun (WGS) entry which is preliminary data.</text>
</comment>
<sequence>MSPQESVATTGPQDPRCRGVPDATGTDGTSSFRDGSRQIFSDIERLRPEDVVYAGSF</sequence>
<dbReference type="AlphaFoldDB" id="A0A835UB16"/>
<reference evidence="2 3" key="1">
    <citation type="journal article" date="2020" name="Nat. Food">
        <title>A phased Vanilla planifolia genome enables genetic improvement of flavour and production.</title>
        <authorList>
            <person name="Hasing T."/>
            <person name="Tang H."/>
            <person name="Brym M."/>
            <person name="Khazi F."/>
            <person name="Huang T."/>
            <person name="Chambers A.H."/>
        </authorList>
    </citation>
    <scope>NUCLEOTIDE SEQUENCE [LARGE SCALE GENOMIC DNA]</scope>
    <source>
        <tissue evidence="2">Leaf</tissue>
    </source>
</reference>
<feature type="region of interest" description="Disordered" evidence="1">
    <location>
        <begin position="1"/>
        <end position="40"/>
    </location>
</feature>
<accession>A0A835UB16</accession>
<dbReference type="OrthoDB" id="64353at2759"/>
<evidence type="ECO:0000313" key="2">
    <source>
        <dbReference type="EMBL" id="KAG0452771.1"/>
    </source>
</evidence>
<evidence type="ECO:0000256" key="1">
    <source>
        <dbReference type="SAM" id="MobiDB-lite"/>
    </source>
</evidence>
<dbReference type="EMBL" id="JADCNL010000014">
    <property type="protein sequence ID" value="KAG0452771.1"/>
    <property type="molecule type" value="Genomic_DNA"/>
</dbReference>